<keyword evidence="2" id="KW-0479">Metal-binding</keyword>
<comment type="cofactor">
    <cofactor evidence="1">
        <name>Zn(2+)</name>
        <dbReference type="ChEBI" id="CHEBI:29105"/>
    </cofactor>
</comment>
<dbReference type="EC" id="2.1.1.14" evidence="5 6"/>
<dbReference type="InterPro" id="IPR038071">
    <property type="entry name" value="UROD/MetE-like_sf"/>
</dbReference>
<keyword evidence="5" id="KW-0489">Methyltransferase</keyword>
<protein>
    <submittedName>
        <fullName evidence="6">5-methyltetrahydropteroyltriglutamate--homocyste i ne methyltransferase</fullName>
    </submittedName>
    <submittedName>
        <fullName evidence="5">5-methyltetrahydropteroyltriglutamate--homocysteine methyltransferase</fullName>
        <ecNumber evidence="5 6">2.1.1.14</ecNumber>
    </submittedName>
</protein>
<dbReference type="EMBL" id="LT907988">
    <property type="protein sequence ID" value="SOE52438.1"/>
    <property type="molecule type" value="Genomic_DNA"/>
</dbReference>
<keyword evidence="5" id="KW-0808">Transferase</keyword>
<evidence type="ECO:0000256" key="1">
    <source>
        <dbReference type="ARBA" id="ARBA00001947"/>
    </source>
</evidence>
<reference evidence="5 7" key="1">
    <citation type="submission" date="2016-06" db="EMBL/GenBank/DDBJ databases">
        <authorList>
            <person name="Kjaerup R.B."/>
            <person name="Dalgaard T.S."/>
            <person name="Juul-Madsen H.R."/>
        </authorList>
    </citation>
    <scope>NUCLEOTIDE SEQUENCE [LARGE SCALE GENOMIC DNA]</scope>
    <source>
        <strain evidence="5">Orrdi1</strain>
    </source>
</reference>
<gene>
    <name evidence="5" type="ORF">ODI_00964</name>
    <name evidence="6" type="ORF">ODI_R4187</name>
</gene>
<dbReference type="GO" id="GO:0032259">
    <property type="term" value="P:methylation"/>
    <property type="evidence" value="ECO:0007669"/>
    <property type="project" value="UniProtKB-KW"/>
</dbReference>
<reference evidence="6 7" key="2">
    <citation type="submission" date="2017-08" db="EMBL/GenBank/DDBJ databases">
        <authorList>
            <person name="de Groot N.N."/>
        </authorList>
    </citation>
    <scope>NUCLEOTIDE SEQUENCE [LARGE SCALE GENOMIC DNA]</scope>
    <source>
        <strain evidence="6">Orrdi1</strain>
    </source>
</reference>
<proteinExistence type="predicted"/>
<dbReference type="Pfam" id="PF01717">
    <property type="entry name" value="Meth_synt_2"/>
    <property type="match status" value="1"/>
</dbReference>
<dbReference type="Proteomes" id="UP000078558">
    <property type="component" value="Chromosome I"/>
</dbReference>
<dbReference type="InterPro" id="IPR002629">
    <property type="entry name" value="Met_Synth_C/arc"/>
</dbReference>
<dbReference type="GO" id="GO:0009086">
    <property type="term" value="P:methionine biosynthetic process"/>
    <property type="evidence" value="ECO:0007669"/>
    <property type="project" value="InterPro"/>
</dbReference>
<evidence type="ECO:0000256" key="2">
    <source>
        <dbReference type="ARBA" id="ARBA00022723"/>
    </source>
</evidence>
<dbReference type="EMBL" id="FLRC01000044">
    <property type="protein sequence ID" value="SBT26839.1"/>
    <property type="molecule type" value="Genomic_DNA"/>
</dbReference>
<dbReference type="STRING" id="1851544.ODI_00964"/>
<evidence type="ECO:0000256" key="3">
    <source>
        <dbReference type="ARBA" id="ARBA00022833"/>
    </source>
</evidence>
<dbReference type="AlphaFoldDB" id="A0A1C3K5P9"/>
<name>A0A1C3K5P9_9BURK</name>
<dbReference type="Gene3D" id="3.20.20.210">
    <property type="match status" value="1"/>
</dbReference>
<dbReference type="SUPFAM" id="SSF51726">
    <property type="entry name" value="UROD/MetE-like"/>
    <property type="match status" value="1"/>
</dbReference>
<dbReference type="GO" id="GO:0003871">
    <property type="term" value="F:5-methyltetrahydropteroyltriglutamate-homocysteine S-methyltransferase activity"/>
    <property type="evidence" value="ECO:0007669"/>
    <property type="project" value="UniProtKB-EC"/>
</dbReference>
<organism evidence="5 7">
    <name type="scientific">Orrella dioscoreae</name>
    <dbReference type="NCBI Taxonomy" id="1851544"/>
    <lineage>
        <taxon>Bacteria</taxon>
        <taxon>Pseudomonadati</taxon>
        <taxon>Pseudomonadota</taxon>
        <taxon>Betaproteobacteria</taxon>
        <taxon>Burkholderiales</taxon>
        <taxon>Alcaligenaceae</taxon>
        <taxon>Orrella</taxon>
    </lineage>
</organism>
<dbReference type="GO" id="GO:0008270">
    <property type="term" value="F:zinc ion binding"/>
    <property type="evidence" value="ECO:0007669"/>
    <property type="project" value="InterPro"/>
</dbReference>
<dbReference type="CDD" id="cd03311">
    <property type="entry name" value="CIMS_C_terminal_like"/>
    <property type="match status" value="1"/>
</dbReference>
<sequence>MCGAPPRPIQKKFNETSNYFPAIFPIKTGSHLSLVESPMSLLLPTTIVGSYAQPDWLIDRKRLGERFPPRVRAQELWRVAPEWLEQAQDDATLLAIRDQEAAGLDIVTDGEVRRESYSNRFATALEGVDLDNPGTALDRSGHPNPVPRVVGKIRRKHAVQVRDVQFLRAHTDRQIKITVPGPFTMAQQAQNDFYGSLEEMAMDYAVAVNAEIQDMFAAGADVVQIDEPYMQARPDAAREYGIRVLNRALEGVTGTTAVHICFGYAAVIHARPSGYSFLPELCECKACQISLETAQSRLDCSVLEKLPNKQIMLGVLDLSTNEIETPDEVAARIRRALPHVPAENLIIAPDCGFKYLPREVAFGKMKAMVDGARLVRAELGAQA</sequence>
<keyword evidence="3" id="KW-0862">Zinc</keyword>
<dbReference type="PANTHER" id="PTHR30519">
    <property type="entry name" value="5-METHYLTETRAHYDROPTEROYLTRIGLUTAMATE--HOMOCYSTEINE METHYLTRANSFERASE"/>
    <property type="match status" value="1"/>
</dbReference>
<evidence type="ECO:0000313" key="6">
    <source>
        <dbReference type="EMBL" id="SOE52438.1"/>
    </source>
</evidence>
<evidence type="ECO:0000313" key="5">
    <source>
        <dbReference type="EMBL" id="SBT26839.1"/>
    </source>
</evidence>
<keyword evidence="7" id="KW-1185">Reference proteome</keyword>
<accession>A0A1C3K5P9</accession>
<dbReference type="KEGG" id="odi:ODI_R4187"/>
<evidence type="ECO:0000259" key="4">
    <source>
        <dbReference type="Pfam" id="PF01717"/>
    </source>
</evidence>
<feature type="domain" description="Cobalamin-independent methionine synthase MetE C-terminal/archaeal" evidence="4">
    <location>
        <begin position="43"/>
        <end position="373"/>
    </location>
</feature>
<evidence type="ECO:0000313" key="7">
    <source>
        <dbReference type="Proteomes" id="UP000078558"/>
    </source>
</evidence>